<name>A0A6A3BTA5_HIBSY</name>
<evidence type="ECO:0000313" key="3">
    <source>
        <dbReference type="Proteomes" id="UP000436088"/>
    </source>
</evidence>
<sequence length="245" mass="27734">MTKMTTKATFKSPSQNEGLAFSFGVPSVDTIIDRYLGRNQPESSITSQIVEAHRESNVHQLNMELTQLMEQLETKKKLGEELHQREKANQRQYWCQKPVEELDLSHLQQLKSAMDGFKRSVQAQKVAILNVNPHQSFLGSSSQGLNPIHDFNNMMDGGYFVPHMSVPPSGYNLNHVQGYSANPLEGFNLNPVQRYNVNPDNRYNTNSQEINILGHGFGGTMLTHKGMMFFSFLVLKDLVVDFLVC</sequence>
<dbReference type="Proteomes" id="UP000436088">
    <property type="component" value="Unassembled WGS sequence"/>
</dbReference>
<accession>A0A6A3BTA5</accession>
<dbReference type="Gene3D" id="6.10.140.920">
    <property type="match status" value="1"/>
</dbReference>
<organism evidence="2 3">
    <name type="scientific">Hibiscus syriacus</name>
    <name type="common">Rose of Sharon</name>
    <dbReference type="NCBI Taxonomy" id="106335"/>
    <lineage>
        <taxon>Eukaryota</taxon>
        <taxon>Viridiplantae</taxon>
        <taxon>Streptophyta</taxon>
        <taxon>Embryophyta</taxon>
        <taxon>Tracheophyta</taxon>
        <taxon>Spermatophyta</taxon>
        <taxon>Magnoliopsida</taxon>
        <taxon>eudicotyledons</taxon>
        <taxon>Gunneridae</taxon>
        <taxon>Pentapetalae</taxon>
        <taxon>rosids</taxon>
        <taxon>malvids</taxon>
        <taxon>Malvales</taxon>
        <taxon>Malvaceae</taxon>
        <taxon>Malvoideae</taxon>
        <taxon>Hibiscus</taxon>
    </lineage>
</organism>
<dbReference type="AlphaFoldDB" id="A0A6A3BTA5"/>
<dbReference type="EMBL" id="VEPZ02000792">
    <property type="protein sequence ID" value="KAE8719181.1"/>
    <property type="molecule type" value="Genomic_DNA"/>
</dbReference>
<keyword evidence="1" id="KW-0175">Coiled coil</keyword>
<feature type="coiled-coil region" evidence="1">
    <location>
        <begin position="58"/>
        <end position="89"/>
    </location>
</feature>
<reference evidence="2" key="1">
    <citation type="submission" date="2019-09" db="EMBL/GenBank/DDBJ databases">
        <title>Draft genome information of white flower Hibiscus syriacus.</title>
        <authorList>
            <person name="Kim Y.-M."/>
        </authorList>
    </citation>
    <scope>NUCLEOTIDE SEQUENCE [LARGE SCALE GENOMIC DNA]</scope>
    <source>
        <strain evidence="2">YM2019G1</strain>
    </source>
</reference>
<evidence type="ECO:0000256" key="1">
    <source>
        <dbReference type="SAM" id="Coils"/>
    </source>
</evidence>
<keyword evidence="3" id="KW-1185">Reference proteome</keyword>
<comment type="caution">
    <text evidence="2">The sequence shown here is derived from an EMBL/GenBank/DDBJ whole genome shotgun (WGS) entry which is preliminary data.</text>
</comment>
<proteinExistence type="predicted"/>
<evidence type="ECO:0000313" key="2">
    <source>
        <dbReference type="EMBL" id="KAE8719181.1"/>
    </source>
</evidence>
<protein>
    <recommendedName>
        <fullName evidence="4">Agamous-like MADS-box protein AGL62</fullName>
    </recommendedName>
</protein>
<gene>
    <name evidence="2" type="ORF">F3Y22_tig00109972pilonHSYRG00214</name>
</gene>
<evidence type="ECO:0008006" key="4">
    <source>
        <dbReference type="Google" id="ProtNLM"/>
    </source>
</evidence>